<evidence type="ECO:0008006" key="2">
    <source>
        <dbReference type="Google" id="ProtNLM"/>
    </source>
</evidence>
<organism evidence="1">
    <name type="scientific">Caudovirales sp. ctqPn17</name>
    <dbReference type="NCBI Taxonomy" id="2825772"/>
    <lineage>
        <taxon>Viruses</taxon>
        <taxon>Duplodnaviria</taxon>
        <taxon>Heunggongvirae</taxon>
        <taxon>Uroviricota</taxon>
        <taxon>Caudoviricetes</taxon>
    </lineage>
</organism>
<name>A0A8S5QFP9_9CAUD</name>
<sequence>MTISGTLYQCTAGETFDSVALEVYGDEVYACELMSANPEYSTTPIFTGGELLELPVIEVPSDDDVEEEEYASTTPPWKE</sequence>
<dbReference type="EMBL" id="BK015642">
    <property type="protein sequence ID" value="DAE17597.1"/>
    <property type="molecule type" value="Genomic_DNA"/>
</dbReference>
<evidence type="ECO:0000313" key="1">
    <source>
        <dbReference type="EMBL" id="DAE17597.1"/>
    </source>
</evidence>
<proteinExistence type="predicted"/>
<protein>
    <recommendedName>
        <fullName evidence="2">LysM domain-containing protein</fullName>
    </recommendedName>
</protein>
<accession>A0A8S5QFP9</accession>
<dbReference type="Pfam" id="PF05489">
    <property type="entry name" value="Phage_tail_X"/>
    <property type="match status" value="1"/>
</dbReference>
<reference evidence="1" key="1">
    <citation type="journal article" date="2021" name="Proc. Natl. Acad. Sci. U.S.A.">
        <title>A Catalog of Tens of Thousands of Viruses from Human Metagenomes Reveals Hidden Associations with Chronic Diseases.</title>
        <authorList>
            <person name="Tisza M.J."/>
            <person name="Buck C.B."/>
        </authorList>
    </citation>
    <scope>NUCLEOTIDE SEQUENCE</scope>
    <source>
        <strain evidence="1">CtqPn17</strain>
    </source>
</reference>
<dbReference type="InterPro" id="IPR008861">
    <property type="entry name" value="GpX-like"/>
</dbReference>